<proteinExistence type="predicted"/>
<comment type="caution">
    <text evidence="1">The sequence shown here is derived from an EMBL/GenBank/DDBJ whole genome shotgun (WGS) entry which is preliminary data.</text>
</comment>
<keyword evidence="2" id="KW-1185">Reference proteome</keyword>
<dbReference type="Proteomes" id="UP000019183">
    <property type="component" value="Unassembled WGS sequence"/>
</dbReference>
<sequence>MTEVINDWFKIIEIYDQNTECFFLFFGFFLTIHPSLGRKNAGYIYLSKDQ</sequence>
<name>W1DNG6_KLEPN</name>
<evidence type="ECO:0000313" key="1">
    <source>
        <dbReference type="EMBL" id="CDL10245.1"/>
    </source>
</evidence>
<organism evidence="1 2">
    <name type="scientific">Klebsiella pneumoniae IS43</name>
    <dbReference type="NCBI Taxonomy" id="1432552"/>
    <lineage>
        <taxon>Bacteria</taxon>
        <taxon>Pseudomonadati</taxon>
        <taxon>Pseudomonadota</taxon>
        <taxon>Gammaproteobacteria</taxon>
        <taxon>Enterobacterales</taxon>
        <taxon>Enterobacteriaceae</taxon>
        <taxon>Klebsiella/Raoultella group</taxon>
        <taxon>Klebsiella</taxon>
        <taxon>Klebsiella pneumoniae complex</taxon>
    </lineage>
</organism>
<dbReference type="AlphaFoldDB" id="W1DNG6"/>
<protein>
    <submittedName>
        <fullName evidence="1">Uncharacterized protein</fullName>
    </submittedName>
</protein>
<evidence type="ECO:0000313" key="2">
    <source>
        <dbReference type="Proteomes" id="UP000019183"/>
    </source>
</evidence>
<accession>W1DNG6</accession>
<reference evidence="1" key="1">
    <citation type="submission" date="2013-10" db="EMBL/GenBank/DDBJ databases">
        <title>Antibiotic resistance diversity of beta-lactamase producers in the General Hospital Vienna.</title>
        <authorList>
            <person name="Barisic I."/>
            <person name="Mitteregger D."/>
            <person name="Hirschl A.M."/>
            <person name="Noehammer C."/>
            <person name="Wiesinger-Mayr H."/>
        </authorList>
    </citation>
    <scope>NUCLEOTIDE SEQUENCE [LARGE SCALE GENOMIC DNA]</scope>
    <source>
        <strain evidence="1">IS43</strain>
    </source>
</reference>
<dbReference type="EMBL" id="CBWK010000462">
    <property type="protein sequence ID" value="CDL10245.1"/>
    <property type="molecule type" value="Genomic_DNA"/>
</dbReference>